<dbReference type="InterPro" id="IPR001245">
    <property type="entry name" value="Ser-Thr/Tyr_kinase_cat_dom"/>
</dbReference>
<proteinExistence type="inferred from homology"/>
<evidence type="ECO:0000256" key="12">
    <source>
        <dbReference type="ARBA" id="ARBA00022692"/>
    </source>
</evidence>
<comment type="cofactor">
    <cofactor evidence="2">
        <name>Mg(2+)</name>
        <dbReference type="ChEBI" id="CHEBI:18420"/>
    </cofactor>
</comment>
<dbReference type="Pfam" id="PF07714">
    <property type="entry name" value="PK_Tyr_Ser-Thr"/>
    <property type="match status" value="1"/>
</dbReference>
<keyword evidence="15" id="KW-0677">Repeat</keyword>
<dbReference type="OrthoDB" id="4062651at2759"/>
<dbReference type="FunFam" id="1.10.510.10:FF:001023">
    <property type="entry name" value="Os07g0541700 protein"/>
    <property type="match status" value="1"/>
</dbReference>
<dbReference type="InterPro" id="IPR011009">
    <property type="entry name" value="Kinase-like_dom_sf"/>
</dbReference>
<dbReference type="InterPro" id="IPR011050">
    <property type="entry name" value="Pectin_lyase_fold/virulence"/>
</dbReference>
<evidence type="ECO:0000256" key="13">
    <source>
        <dbReference type="ARBA" id="ARBA00022723"/>
    </source>
</evidence>
<evidence type="ECO:0000256" key="16">
    <source>
        <dbReference type="ARBA" id="ARBA00022741"/>
    </source>
</evidence>
<dbReference type="FunFam" id="2.60.120.430:FF:000004">
    <property type="entry name" value="Putative leucine-rich repeat receptor-like serine/threonine-protein kinase"/>
    <property type="match status" value="1"/>
</dbReference>
<organism evidence="31 32">
    <name type="scientific">Dioscorea zingiberensis</name>
    <dbReference type="NCBI Taxonomy" id="325984"/>
    <lineage>
        <taxon>Eukaryota</taxon>
        <taxon>Viridiplantae</taxon>
        <taxon>Streptophyta</taxon>
        <taxon>Embryophyta</taxon>
        <taxon>Tracheophyta</taxon>
        <taxon>Spermatophyta</taxon>
        <taxon>Magnoliopsida</taxon>
        <taxon>Liliopsida</taxon>
        <taxon>Dioscoreales</taxon>
        <taxon>Dioscoreaceae</taxon>
        <taxon>Dioscorea</taxon>
    </lineage>
</organism>
<evidence type="ECO:0000256" key="22">
    <source>
        <dbReference type="ARBA" id="ARBA00023085"/>
    </source>
</evidence>
<evidence type="ECO:0000256" key="8">
    <source>
        <dbReference type="ARBA" id="ARBA00022553"/>
    </source>
</evidence>
<dbReference type="Gene3D" id="3.30.200.20">
    <property type="entry name" value="Phosphorylase Kinase, domain 1"/>
    <property type="match status" value="2"/>
</dbReference>
<keyword evidence="20" id="KW-0460">Magnesium</keyword>
<reference evidence="31" key="2">
    <citation type="journal article" date="2022" name="Hortic Res">
        <title>The genome of Dioscorea zingiberensis sheds light on the biosynthesis, origin and evolution of the medicinally important diosgenin saponins.</title>
        <authorList>
            <person name="Li Y."/>
            <person name="Tan C."/>
            <person name="Li Z."/>
            <person name="Guo J."/>
            <person name="Li S."/>
            <person name="Chen X."/>
            <person name="Wang C."/>
            <person name="Dai X."/>
            <person name="Yang H."/>
            <person name="Song W."/>
            <person name="Hou L."/>
            <person name="Xu J."/>
            <person name="Tong Z."/>
            <person name="Xu A."/>
            <person name="Yuan X."/>
            <person name="Wang W."/>
            <person name="Yang Q."/>
            <person name="Chen L."/>
            <person name="Sun Z."/>
            <person name="Wang K."/>
            <person name="Pan B."/>
            <person name="Chen J."/>
            <person name="Bao Y."/>
            <person name="Liu F."/>
            <person name="Qi X."/>
            <person name="Gang D.R."/>
            <person name="Wen J."/>
            <person name="Li J."/>
        </authorList>
    </citation>
    <scope>NUCLEOTIDE SEQUENCE</scope>
    <source>
        <strain evidence="31">Dzin_1.0</strain>
    </source>
</reference>
<sequence>MIEVQFMRWVKFMGELRHTLFGKALNKLFPSYTLTVDKNPSAGDFTTIQDAIDSLPFINLVRVVIKVNAGTYTEKVNISPMRAFITIEGAGADRTLVQWGDTAQTPAKNITFKNTTPVPPPGAIGKQAVALRISGDTATLWVGCHVHAISENYGALTAQNRMSLLEDTGFSFVNCKVTGSGALYLGRAWGTFSRVVFAYTYMDDIIIPRGWYNWGDPNREMTVFYGQYKCIGPGANYAGRVAWSRELTDEEAKPFISLGVVWSSLLGFSLDLGMGSNEGSSASLHVPRQYGVTKPLSTAGPTEADLQRSLELEKFLADAGLYESKDETVLREEVLGQIDQIVKSWVKHLTRQRGYTDQMVEDANAVIYTFGSYRLGVHGPGADIDTLCVGPSYVNREEEKEEVTELQPVPDAHVPVMKFKFRGISIDLLYASISLLVVPEDLDISCGSVLYDVDEPTVRSLNGCRVADQILRLVPNVEVALDFLEVLIGLYLSRLLVVSVSFYPNAVAERTTAIPQRSVYGPLISAISVTSDFDDSKLSTGAILGIVAAACVLIALISIFIWFCLRRKVAENNELQGLELQTGYFTLRQIKAATSNFDPANKIGEGGFGPVYKMDRVIAVKQLSSKSKQGNREFINEIGMISALHHPNLVKLFGCCIEENQLLLVYEYMENNSLASALFGPERDRLKLDWQTRHRICLSIARGLVYLHEESRLKIVHRDIKATNVLLDKDLNAKISDFGLARLSDEDESHISTRIAGTIGYMAPEYAMRGNSSAEVRRDCGQVSDNLQKSVAFKWIQKERDLEEEMKPSHGVLQWFLFLCFLVWSCSETPLCQAQRLDPHEVEALRKIGSKLGKQWDFTVDPCLGTSGWVDPTTDEDHIRAANVTCGNCNALPHFATATSILPQEADLTHNFLGGTIPVAWTSLPLITLSLLGNRISGSIPEELGNITTLNVLVLEDNRFKALFLRLSWQTEKLRTAVSSFFIRIDGNPISGKIPSFIVNWLKIQQLEMQGTTLEGPFPPNFSTLKTLSELRVTDWKGGDGKFPPLENMKVLTRLVLRNLSLSGELPEYIGDYNLFINCGGPAWTIGEDEYQGDMDTEGPSYYNSYNDKWAYSSTGSFVHNDNEPFLATNVSVLNMSNPELYMNARLSPLSLKYYGLCLQNGNYTVNLHFAEIMFNNDQTYFSIGRRFFDASIQGKKVLRDFNIEKEAKGTGQAIVKSFTANVSDNTLEIHFQWAGKGTNAIPEINVYGPLVSAISVTPDFTPIIYDSLSNRKETKISTGAILGIVAAGCVLIVLISIFIWFFLRRKYAANNELQGVELLTGYFTLRQIKAATRNFDAANKLGEGGFGPVYKGILPDGSVIAVKQLSAKSRQGNREFINEIGMISALQHPNLVKLFGCCIEGNQLLLIYEYMENNNLGSALFGREREQLNLDWKTRCKICLGIARGLAYLHEESRLKIVHRDIKATNVLLDKDLNAKISDFGLARLCEEDGDKTHISTRIAGTVGYMAPEYAMRGYLTDKADVYSFGVVMLEIVSGLSNTHLYKTSDDFIYLLDWALILQGQGELLELVDKNLGSNYPQEEALQLLNLALTCTNSSPSLRPTMSTVVSILDGKSPVSIPSVKPTTSSSDVTRFSSSLSMDGPWLDSSVSFQSSQDENTKQTSKLLSDFSNSSLDIEMVRSLKRNSPTTF</sequence>
<evidence type="ECO:0000256" key="15">
    <source>
        <dbReference type="ARBA" id="ARBA00022737"/>
    </source>
</evidence>
<evidence type="ECO:0000256" key="20">
    <source>
        <dbReference type="ARBA" id="ARBA00022842"/>
    </source>
</evidence>
<dbReference type="PANTHER" id="PTHR48006">
    <property type="entry name" value="LEUCINE-RICH REPEAT-CONTAINING PROTEIN DDB_G0281931-RELATED"/>
    <property type="match status" value="1"/>
</dbReference>
<name>A0A9D5HRR3_9LILI</name>
<comment type="cofactor">
    <cofactor evidence="1">
        <name>Mn(2+)</name>
        <dbReference type="ChEBI" id="CHEBI:29035"/>
    </cofactor>
</comment>
<dbReference type="Pfam" id="PF20750">
    <property type="entry name" value="PAP_NTPase"/>
    <property type="match status" value="1"/>
</dbReference>
<dbReference type="GO" id="GO:0005524">
    <property type="term" value="F:ATP binding"/>
    <property type="evidence" value="ECO:0007669"/>
    <property type="project" value="UniProtKB-KW"/>
</dbReference>
<keyword evidence="11" id="KW-0808">Transferase</keyword>
<dbReference type="InterPro" id="IPR021720">
    <property type="entry name" value="Malectin_dom"/>
</dbReference>
<comment type="catalytic activity">
    <reaction evidence="28">
        <text>L-seryl-[protein] + ATP = O-phospho-L-seryl-[protein] + ADP + H(+)</text>
        <dbReference type="Rhea" id="RHEA:17989"/>
        <dbReference type="Rhea" id="RHEA-COMP:9863"/>
        <dbReference type="Rhea" id="RHEA-COMP:11604"/>
        <dbReference type="ChEBI" id="CHEBI:15378"/>
        <dbReference type="ChEBI" id="CHEBI:29999"/>
        <dbReference type="ChEBI" id="CHEBI:30616"/>
        <dbReference type="ChEBI" id="CHEBI:83421"/>
        <dbReference type="ChEBI" id="CHEBI:456216"/>
        <dbReference type="EC" id="2.7.11.1"/>
    </reaction>
</comment>
<dbReference type="GO" id="GO:0005634">
    <property type="term" value="C:nucleus"/>
    <property type="evidence" value="ECO:0007669"/>
    <property type="project" value="UniProtKB-SubCell"/>
</dbReference>
<dbReference type="PROSITE" id="PS50011">
    <property type="entry name" value="PROTEIN_KINASE_DOM"/>
    <property type="match status" value="2"/>
</dbReference>
<evidence type="ECO:0000256" key="25">
    <source>
        <dbReference type="ARBA" id="ARBA00023180"/>
    </source>
</evidence>
<evidence type="ECO:0000256" key="2">
    <source>
        <dbReference type="ARBA" id="ARBA00001946"/>
    </source>
</evidence>
<evidence type="ECO:0000256" key="14">
    <source>
        <dbReference type="ARBA" id="ARBA00022729"/>
    </source>
</evidence>
<keyword evidence="19" id="KW-0067">ATP-binding</keyword>
<keyword evidence="10" id="KW-0507">mRNA processing</keyword>
<keyword evidence="21 29" id="KW-1133">Transmembrane helix</keyword>
<dbReference type="GO" id="GO:0046872">
    <property type="term" value="F:metal ion binding"/>
    <property type="evidence" value="ECO:0007669"/>
    <property type="project" value="UniProtKB-KW"/>
</dbReference>
<comment type="similarity">
    <text evidence="6">Belongs to the poly(A) polymerase family.</text>
</comment>
<keyword evidence="24" id="KW-0675">Receptor</keyword>
<comment type="catalytic activity">
    <reaction evidence="27">
        <text>L-threonyl-[protein] + ATP = O-phospho-L-threonyl-[protein] + ADP + H(+)</text>
        <dbReference type="Rhea" id="RHEA:46608"/>
        <dbReference type="Rhea" id="RHEA-COMP:11060"/>
        <dbReference type="Rhea" id="RHEA-COMP:11605"/>
        <dbReference type="ChEBI" id="CHEBI:15378"/>
        <dbReference type="ChEBI" id="CHEBI:30013"/>
        <dbReference type="ChEBI" id="CHEBI:30616"/>
        <dbReference type="ChEBI" id="CHEBI:61977"/>
        <dbReference type="ChEBI" id="CHEBI:456216"/>
        <dbReference type="EC" id="2.7.11.1"/>
    </reaction>
</comment>
<dbReference type="SUPFAM" id="SSF56112">
    <property type="entry name" value="Protein kinase-like (PK-like)"/>
    <property type="match status" value="2"/>
</dbReference>
<evidence type="ECO:0000256" key="18">
    <source>
        <dbReference type="ARBA" id="ARBA00022801"/>
    </source>
</evidence>
<feature type="transmembrane region" description="Helical" evidence="29">
    <location>
        <begin position="542"/>
        <end position="565"/>
    </location>
</feature>
<dbReference type="InterPro" id="IPR008271">
    <property type="entry name" value="Ser/Thr_kinase_AS"/>
</dbReference>
<dbReference type="PANTHER" id="PTHR48006:SF60">
    <property type="entry name" value="PROTEIN KINASE DOMAIN-CONTAINING PROTEIN"/>
    <property type="match status" value="1"/>
</dbReference>
<dbReference type="Pfam" id="PF01095">
    <property type="entry name" value="Pectinesterase"/>
    <property type="match status" value="2"/>
</dbReference>
<dbReference type="Gene3D" id="3.80.10.10">
    <property type="entry name" value="Ribonuclease Inhibitor"/>
    <property type="match status" value="1"/>
</dbReference>
<evidence type="ECO:0000256" key="28">
    <source>
        <dbReference type="ARBA" id="ARBA00048679"/>
    </source>
</evidence>
<dbReference type="FunFam" id="3.30.460.10:FF:000002">
    <property type="entry name" value="Poly(A) polymerase alpha, putative"/>
    <property type="match status" value="1"/>
</dbReference>
<dbReference type="SMART" id="SM00220">
    <property type="entry name" value="S_TKc"/>
    <property type="match status" value="2"/>
</dbReference>
<dbReference type="SUPFAM" id="SSF51126">
    <property type="entry name" value="Pectin lyase-like"/>
    <property type="match status" value="1"/>
</dbReference>
<dbReference type="Gene3D" id="3.30.460.10">
    <property type="entry name" value="Beta Polymerase, domain 2"/>
    <property type="match status" value="1"/>
</dbReference>
<keyword evidence="13" id="KW-0479">Metal-binding</keyword>
<evidence type="ECO:0000256" key="29">
    <source>
        <dbReference type="SAM" id="Phobius"/>
    </source>
</evidence>
<dbReference type="Gene3D" id="1.10.510.10">
    <property type="entry name" value="Transferase(Phosphotransferase) domain 1"/>
    <property type="match status" value="2"/>
</dbReference>
<dbReference type="InterPro" id="IPR048840">
    <property type="entry name" value="PolA_pol_NTPase"/>
</dbReference>
<dbReference type="GO" id="GO:0030599">
    <property type="term" value="F:pectinesterase activity"/>
    <property type="evidence" value="ECO:0007669"/>
    <property type="project" value="InterPro"/>
</dbReference>
<dbReference type="EMBL" id="JAGGNH010000001">
    <property type="protein sequence ID" value="KAJ0986359.1"/>
    <property type="molecule type" value="Genomic_DNA"/>
</dbReference>
<dbReference type="SUPFAM" id="SSF81301">
    <property type="entry name" value="Nucleotidyltransferase"/>
    <property type="match status" value="1"/>
</dbReference>
<dbReference type="Gene3D" id="2.60.120.430">
    <property type="entry name" value="Galactose-binding lectin"/>
    <property type="match status" value="1"/>
</dbReference>
<evidence type="ECO:0000256" key="17">
    <source>
        <dbReference type="ARBA" id="ARBA00022777"/>
    </source>
</evidence>
<keyword evidence="14" id="KW-0732">Signal</keyword>
<feature type="transmembrane region" description="Helical" evidence="29">
    <location>
        <begin position="1281"/>
        <end position="1304"/>
    </location>
</feature>
<evidence type="ECO:0000256" key="27">
    <source>
        <dbReference type="ARBA" id="ARBA00047899"/>
    </source>
</evidence>
<evidence type="ECO:0000256" key="10">
    <source>
        <dbReference type="ARBA" id="ARBA00022664"/>
    </source>
</evidence>
<evidence type="ECO:0000256" key="24">
    <source>
        <dbReference type="ARBA" id="ARBA00023170"/>
    </source>
</evidence>
<dbReference type="Proteomes" id="UP001085076">
    <property type="component" value="Miscellaneous, Linkage group lg01"/>
</dbReference>
<dbReference type="InterPro" id="IPR032675">
    <property type="entry name" value="LRR_dom_sf"/>
</dbReference>
<comment type="caution">
    <text evidence="31">The sequence shown here is derived from an EMBL/GenBank/DDBJ whole genome shotgun (WGS) entry which is preliminary data.</text>
</comment>
<evidence type="ECO:0000256" key="23">
    <source>
        <dbReference type="ARBA" id="ARBA00023136"/>
    </source>
</evidence>
<dbReference type="GO" id="GO:0042545">
    <property type="term" value="P:cell wall modification"/>
    <property type="evidence" value="ECO:0007669"/>
    <property type="project" value="InterPro"/>
</dbReference>
<keyword evidence="22" id="KW-0063">Aspartyl esterase</keyword>
<keyword evidence="18" id="KW-0378">Hydrolase</keyword>
<evidence type="ECO:0000256" key="4">
    <source>
        <dbReference type="ARBA" id="ARBA00004479"/>
    </source>
</evidence>
<feature type="domain" description="Protein kinase" evidence="30">
    <location>
        <begin position="597"/>
        <end position="864"/>
    </location>
</feature>
<keyword evidence="9" id="KW-0433">Leucine-rich repeat</keyword>
<comment type="pathway">
    <text evidence="5">Glycan metabolism; pectin degradation; 2-dehydro-3-deoxy-D-gluconate from pectin: step 1/5.</text>
</comment>
<dbReference type="FunFam" id="3.30.200.20:FF:000217">
    <property type="entry name" value="probable LRR receptor-like serine/threonine-protein kinase At1g53430"/>
    <property type="match status" value="2"/>
</dbReference>
<evidence type="ECO:0000256" key="6">
    <source>
        <dbReference type="ARBA" id="ARBA00010912"/>
    </source>
</evidence>
<gene>
    <name evidence="31" type="ORF">J5N97_004715</name>
</gene>
<reference evidence="31" key="1">
    <citation type="submission" date="2021-03" db="EMBL/GenBank/DDBJ databases">
        <authorList>
            <person name="Li Z."/>
            <person name="Yang C."/>
        </authorList>
    </citation>
    <scope>NUCLEOTIDE SEQUENCE</scope>
    <source>
        <strain evidence="31">Dzin_1.0</strain>
        <tissue evidence="31">Leaf</tissue>
    </source>
</reference>
<feature type="domain" description="Protein kinase" evidence="30">
    <location>
        <begin position="1336"/>
        <end position="1617"/>
    </location>
</feature>
<dbReference type="InterPro" id="IPR051824">
    <property type="entry name" value="LRR_Rcpt-Like_S/T_Kinase"/>
</dbReference>
<keyword evidence="12 29" id="KW-0812">Transmembrane</keyword>
<dbReference type="GO" id="GO:0006397">
    <property type="term" value="P:mRNA processing"/>
    <property type="evidence" value="ECO:0007669"/>
    <property type="project" value="UniProtKB-KW"/>
</dbReference>
<dbReference type="InterPro" id="IPR000070">
    <property type="entry name" value="Pectinesterase_cat"/>
</dbReference>
<keyword evidence="17" id="KW-0418">Kinase</keyword>
<evidence type="ECO:0000256" key="9">
    <source>
        <dbReference type="ARBA" id="ARBA00022614"/>
    </source>
</evidence>
<dbReference type="Pfam" id="PF00069">
    <property type="entry name" value="Pkinase"/>
    <property type="match status" value="1"/>
</dbReference>
<dbReference type="SUPFAM" id="SSF52058">
    <property type="entry name" value="L domain-like"/>
    <property type="match status" value="1"/>
</dbReference>
<dbReference type="CDD" id="cd05402">
    <property type="entry name" value="NT_PAP_TUTase"/>
    <property type="match status" value="1"/>
</dbReference>
<evidence type="ECO:0000259" key="30">
    <source>
        <dbReference type="PROSITE" id="PS50011"/>
    </source>
</evidence>
<keyword evidence="16" id="KW-0547">Nucleotide-binding</keyword>
<dbReference type="Gene3D" id="2.160.20.10">
    <property type="entry name" value="Single-stranded right-handed beta-helix, Pectin lyase-like"/>
    <property type="match status" value="2"/>
</dbReference>
<dbReference type="InterPro" id="IPR000719">
    <property type="entry name" value="Prot_kinase_dom"/>
</dbReference>
<accession>A0A9D5HRR3</accession>
<keyword evidence="8" id="KW-0597">Phosphoprotein</keyword>
<keyword evidence="25" id="KW-0325">Glycoprotein</keyword>
<keyword evidence="7" id="KW-0723">Serine/threonine-protein kinase</keyword>
<evidence type="ECO:0000256" key="1">
    <source>
        <dbReference type="ARBA" id="ARBA00001936"/>
    </source>
</evidence>
<evidence type="ECO:0000256" key="19">
    <source>
        <dbReference type="ARBA" id="ARBA00022840"/>
    </source>
</evidence>
<dbReference type="GO" id="GO:0016020">
    <property type="term" value="C:membrane"/>
    <property type="evidence" value="ECO:0007669"/>
    <property type="project" value="UniProtKB-SubCell"/>
</dbReference>
<evidence type="ECO:0000313" key="31">
    <source>
        <dbReference type="EMBL" id="KAJ0986359.1"/>
    </source>
</evidence>
<keyword evidence="32" id="KW-1185">Reference proteome</keyword>
<evidence type="ECO:0000256" key="26">
    <source>
        <dbReference type="ARBA" id="ARBA00023242"/>
    </source>
</evidence>
<keyword evidence="26" id="KW-0539">Nucleus</keyword>
<evidence type="ECO:0000256" key="11">
    <source>
        <dbReference type="ARBA" id="ARBA00022679"/>
    </source>
</evidence>
<protein>
    <recommendedName>
        <fullName evidence="30">Protein kinase domain-containing protein</fullName>
    </recommendedName>
</protein>
<evidence type="ECO:0000313" key="32">
    <source>
        <dbReference type="Proteomes" id="UP001085076"/>
    </source>
</evidence>
<keyword evidence="23 29" id="KW-0472">Membrane</keyword>
<evidence type="ECO:0000256" key="21">
    <source>
        <dbReference type="ARBA" id="ARBA00022989"/>
    </source>
</evidence>
<evidence type="ECO:0000256" key="7">
    <source>
        <dbReference type="ARBA" id="ARBA00022527"/>
    </source>
</evidence>
<dbReference type="Pfam" id="PF11721">
    <property type="entry name" value="Malectin"/>
    <property type="match status" value="1"/>
</dbReference>
<comment type="subcellular location">
    <subcellularLocation>
        <location evidence="4">Membrane</location>
        <topology evidence="4">Single-pass type I membrane protein</topology>
    </subcellularLocation>
    <subcellularLocation>
        <location evidence="3">Nucleus</location>
    </subcellularLocation>
</comment>
<dbReference type="InterPro" id="IPR043519">
    <property type="entry name" value="NT_sf"/>
</dbReference>
<evidence type="ECO:0000256" key="3">
    <source>
        <dbReference type="ARBA" id="ARBA00004123"/>
    </source>
</evidence>
<dbReference type="PROSITE" id="PS00108">
    <property type="entry name" value="PROTEIN_KINASE_ST"/>
    <property type="match status" value="2"/>
</dbReference>
<dbReference type="FunFam" id="1.10.510.10:FF:000044">
    <property type="entry name" value="Putative LRR receptor-like serine/threonine-protein kinase"/>
    <property type="match status" value="1"/>
</dbReference>
<evidence type="ECO:0000256" key="5">
    <source>
        <dbReference type="ARBA" id="ARBA00005184"/>
    </source>
</evidence>
<dbReference type="CDD" id="cd14066">
    <property type="entry name" value="STKc_IRAK"/>
    <property type="match status" value="1"/>
</dbReference>
<dbReference type="InterPro" id="IPR012334">
    <property type="entry name" value="Pectin_lyas_fold"/>
</dbReference>
<dbReference type="GO" id="GO:0004674">
    <property type="term" value="F:protein serine/threonine kinase activity"/>
    <property type="evidence" value="ECO:0007669"/>
    <property type="project" value="UniProtKB-KW"/>
</dbReference>